<dbReference type="PANTHER" id="PTHR46128">
    <property type="entry name" value="MITOCHONDRIAL GROUP I INTRON SPLICING FACTOR CCM1"/>
    <property type="match status" value="1"/>
</dbReference>
<organism evidence="4 5">
    <name type="scientific">Kingdonia uniflora</name>
    <dbReference type="NCBI Taxonomy" id="39325"/>
    <lineage>
        <taxon>Eukaryota</taxon>
        <taxon>Viridiplantae</taxon>
        <taxon>Streptophyta</taxon>
        <taxon>Embryophyta</taxon>
        <taxon>Tracheophyta</taxon>
        <taxon>Spermatophyta</taxon>
        <taxon>Magnoliopsida</taxon>
        <taxon>Ranunculales</taxon>
        <taxon>Circaeasteraceae</taxon>
        <taxon>Kingdonia</taxon>
    </lineage>
</organism>
<accession>A0A7J7NUQ5</accession>
<dbReference type="Gene3D" id="1.25.40.10">
    <property type="entry name" value="Tetratricopeptide repeat domain"/>
    <property type="match status" value="2"/>
</dbReference>
<dbReference type="AlphaFoldDB" id="A0A7J7NUQ5"/>
<name>A0A7J7NUQ5_9MAGN</name>
<evidence type="ECO:0000313" key="4">
    <source>
        <dbReference type="EMBL" id="KAF6170833.1"/>
    </source>
</evidence>
<dbReference type="OrthoDB" id="185373at2759"/>
<protein>
    <recommendedName>
        <fullName evidence="6">Pentatricopeptide repeat-containing protein</fullName>
    </recommendedName>
</protein>
<keyword evidence="5" id="KW-1185">Reference proteome</keyword>
<dbReference type="PROSITE" id="PS51375">
    <property type="entry name" value="PPR"/>
    <property type="match status" value="4"/>
</dbReference>
<dbReference type="Proteomes" id="UP000541444">
    <property type="component" value="Unassembled WGS sequence"/>
</dbReference>
<evidence type="ECO:0008006" key="6">
    <source>
        <dbReference type="Google" id="ProtNLM"/>
    </source>
</evidence>
<feature type="repeat" description="PPR" evidence="3">
    <location>
        <begin position="190"/>
        <end position="224"/>
    </location>
</feature>
<gene>
    <name evidence="4" type="ORF">GIB67_015785</name>
</gene>
<proteinExistence type="inferred from homology"/>
<keyword evidence="2" id="KW-0677">Repeat</keyword>
<feature type="repeat" description="PPR" evidence="3">
    <location>
        <begin position="155"/>
        <end position="189"/>
    </location>
</feature>
<feature type="repeat" description="PPR" evidence="3">
    <location>
        <begin position="120"/>
        <end position="154"/>
    </location>
</feature>
<dbReference type="InterPro" id="IPR011990">
    <property type="entry name" value="TPR-like_helical_dom_sf"/>
</dbReference>
<evidence type="ECO:0000256" key="1">
    <source>
        <dbReference type="ARBA" id="ARBA00007626"/>
    </source>
</evidence>
<evidence type="ECO:0000256" key="3">
    <source>
        <dbReference type="PROSITE-ProRule" id="PRU00708"/>
    </source>
</evidence>
<dbReference type="InterPro" id="IPR050872">
    <property type="entry name" value="PPR_P_subfamily"/>
</dbReference>
<comment type="similarity">
    <text evidence="1">Belongs to the PPR family. P subfamily.</text>
</comment>
<dbReference type="NCBIfam" id="TIGR00756">
    <property type="entry name" value="PPR"/>
    <property type="match status" value="3"/>
</dbReference>
<comment type="caution">
    <text evidence="4">The sequence shown here is derived from an EMBL/GenBank/DDBJ whole genome shotgun (WGS) entry which is preliminary data.</text>
</comment>
<dbReference type="InterPro" id="IPR002885">
    <property type="entry name" value="PPR_rpt"/>
</dbReference>
<sequence length="264" mass="30233">MYGFMISRLVSVNKFKPTKELLDRMKEEKCSFTEDVFLCLCRSYGRIHRTLGTFRIFQKMEFQCEPTDKSYVTVFSILSKNQLKLTQMFHKYMKQVGVPPSVSFLNAFTREILDHGCIPDSYTYGTLINGLCKLGKINKAKELFGEMDAKDCLPIVVTCTYLIHGLCLSNILDEAMELFEEMSRKGIEPNMVTFSSLMDGLCKGGRSLQALKLREKMVGKRFSANTIIYNNLVSRLCKDGKVPDAVKILDKNETSRIETRWCIV</sequence>
<dbReference type="Pfam" id="PF12854">
    <property type="entry name" value="PPR_1"/>
    <property type="match status" value="2"/>
</dbReference>
<evidence type="ECO:0000256" key="2">
    <source>
        <dbReference type="ARBA" id="ARBA00022737"/>
    </source>
</evidence>
<evidence type="ECO:0000313" key="5">
    <source>
        <dbReference type="Proteomes" id="UP000541444"/>
    </source>
</evidence>
<dbReference type="PANTHER" id="PTHR46128:SF69">
    <property type="entry name" value="PENTACOTRIPEPTIDE-REPEAT REGION OF PRORP DOMAIN-CONTAINING PROTEIN"/>
    <property type="match status" value="1"/>
</dbReference>
<feature type="repeat" description="PPR" evidence="3">
    <location>
        <begin position="225"/>
        <end position="259"/>
    </location>
</feature>
<reference evidence="4 5" key="1">
    <citation type="journal article" date="2020" name="IScience">
        <title>Genome Sequencing of the Endangered Kingdonia uniflora (Circaeasteraceae, Ranunculales) Reveals Potential Mechanisms of Evolutionary Specialization.</title>
        <authorList>
            <person name="Sun Y."/>
            <person name="Deng T."/>
            <person name="Zhang A."/>
            <person name="Moore M.J."/>
            <person name="Landis J.B."/>
            <person name="Lin N."/>
            <person name="Zhang H."/>
            <person name="Zhang X."/>
            <person name="Huang J."/>
            <person name="Zhang X."/>
            <person name="Sun H."/>
            <person name="Wang H."/>
        </authorList>
    </citation>
    <scope>NUCLEOTIDE SEQUENCE [LARGE SCALE GENOMIC DNA]</scope>
    <source>
        <strain evidence="4">TB1705</strain>
        <tissue evidence="4">Leaf</tissue>
    </source>
</reference>
<dbReference type="EMBL" id="JACGCM010000560">
    <property type="protein sequence ID" value="KAF6170833.1"/>
    <property type="molecule type" value="Genomic_DNA"/>
</dbReference>
<dbReference type="Pfam" id="PF13041">
    <property type="entry name" value="PPR_2"/>
    <property type="match status" value="1"/>
</dbReference>